<feature type="transmembrane region" description="Helical" evidence="6">
    <location>
        <begin position="52"/>
        <end position="74"/>
    </location>
</feature>
<keyword evidence="2 6" id="KW-0812">Transmembrane</keyword>
<feature type="compositionally biased region" description="Basic and acidic residues" evidence="5">
    <location>
        <begin position="222"/>
        <end position="235"/>
    </location>
</feature>
<dbReference type="EMBL" id="MCFL01000001">
    <property type="protein sequence ID" value="ORZ41294.1"/>
    <property type="molecule type" value="Genomic_DNA"/>
</dbReference>
<dbReference type="Pfam" id="PF05653">
    <property type="entry name" value="Mg_trans_NIPA"/>
    <property type="match status" value="1"/>
</dbReference>
<feature type="region of interest" description="Disordered" evidence="5">
    <location>
        <begin position="84"/>
        <end position="173"/>
    </location>
</feature>
<dbReference type="AlphaFoldDB" id="A0A1Y2I4R5"/>
<evidence type="ECO:0000256" key="3">
    <source>
        <dbReference type="ARBA" id="ARBA00022989"/>
    </source>
</evidence>
<feature type="transmembrane region" description="Helical" evidence="6">
    <location>
        <begin position="437"/>
        <end position="460"/>
    </location>
</feature>
<keyword evidence="3 6" id="KW-1133">Transmembrane helix</keyword>
<evidence type="ECO:0000256" key="1">
    <source>
        <dbReference type="ARBA" id="ARBA00004141"/>
    </source>
</evidence>
<feature type="region of interest" description="Disordered" evidence="5">
    <location>
        <begin position="207"/>
        <end position="241"/>
    </location>
</feature>
<evidence type="ECO:0000256" key="4">
    <source>
        <dbReference type="ARBA" id="ARBA00023136"/>
    </source>
</evidence>
<evidence type="ECO:0000313" key="8">
    <source>
        <dbReference type="Proteomes" id="UP000193411"/>
    </source>
</evidence>
<dbReference type="SUPFAM" id="SSF103481">
    <property type="entry name" value="Multidrug resistance efflux transporter EmrE"/>
    <property type="match status" value="1"/>
</dbReference>
<feature type="transmembrane region" description="Helical" evidence="6">
    <location>
        <begin position="338"/>
        <end position="362"/>
    </location>
</feature>
<dbReference type="PANTHER" id="PTHR12570">
    <property type="match status" value="1"/>
</dbReference>
<dbReference type="PANTHER" id="PTHR12570:SF92">
    <property type="entry name" value="SPICHTHYIN, ISOFORM B"/>
    <property type="match status" value="1"/>
</dbReference>
<feature type="compositionally biased region" description="Low complexity" evidence="5">
    <location>
        <begin position="92"/>
        <end position="101"/>
    </location>
</feature>
<gene>
    <name evidence="7" type="ORF">BCR44DRAFT_63093</name>
</gene>
<feature type="transmembrane region" description="Helical" evidence="6">
    <location>
        <begin position="410"/>
        <end position="430"/>
    </location>
</feature>
<keyword evidence="8" id="KW-1185">Reference proteome</keyword>
<dbReference type="GO" id="GO:0016020">
    <property type="term" value="C:membrane"/>
    <property type="evidence" value="ECO:0007669"/>
    <property type="project" value="UniProtKB-SubCell"/>
</dbReference>
<sequence>MPPAVIQPATAVGAFEPPPTIALALGSASSSTIGGNNNNNNNNNAATQLPPYFPVLGIGLAVFSSLLIGLSYVLQKKGMTRAQASKRRKRAAAAQANAGAATGHGRLPPEPTSPTALLDTRSTLDGEARDSDVVIRIEHVEADDQENGDRQSADSPPPPHHDVTGGFGVGGMSTSVVRPAAEANNTRSRRASCTEKHAAGQAAAAACSGTGAGGDSDPNVDELAKARAPNRVEKAPKRRRRGPPYLYSRQWWFGTFLNLVGEAANLGAYAFTSAIVVAPLGALSVVVSAILSSFMLAERMNLQGKLGCALSLMGSTILVLNAPAQVATADMDAFSRAYFAPVFVVWNVIAVLGSLALVFYVVPRYRSNALGYLGACSLLGSLSVIEIQAVATAVVGSLATSAGSSPTKSWLWWVVLVKAIVELVSQLYFLNEALARFSAVLVTPLYYAGFTSATLLANFLLNPPWSTLDARTGFTCFLAFAIICSGVLLLQTSKITTTTTTEVAAMPESVAAPGVLASSRAHGLNHSDPTMGISRQRSVMSFSHDRFPSTSRHSPSLLVSTLPALAPGASSSTLLPVPSHQNLDTFTPPFPVTSPSQLTSAAFAAHGRERTTTSVMLSPIAPASAPVLPSGNVLHVHTREQPLLYTMGHFPELLSALMRALHSTMDEHDAHGRGAGADTRSAGSNSSLTDSPSSSVKIDPDSSPLHNTPTPRCGDNAPARVGTRSPGTTSAAIRRPRAMSWPGPGAIVANLNAFGRAASPTPAAAEQQIQPLYDQDDRHRPAAQQSGNPSESRRRAAALRGRLQSAMQLVQWLSSHVAAAGSSAAGSMAAGMNTATGLVRHQHHPSAPASLPLHAPLQQNHDPVAAPAAGSFSLAAVHMRPSLSASKVAEALALPEVKGG</sequence>
<dbReference type="OrthoDB" id="6428174at2759"/>
<evidence type="ECO:0000256" key="6">
    <source>
        <dbReference type="SAM" id="Phobius"/>
    </source>
</evidence>
<evidence type="ECO:0000256" key="5">
    <source>
        <dbReference type="SAM" id="MobiDB-lite"/>
    </source>
</evidence>
<name>A0A1Y2I4R5_9FUNG</name>
<dbReference type="InterPro" id="IPR008521">
    <property type="entry name" value="Mg_trans_NIPA"/>
</dbReference>
<feature type="region of interest" description="Disordered" evidence="5">
    <location>
        <begin position="667"/>
        <end position="742"/>
    </location>
</feature>
<feature type="transmembrane region" description="Helical" evidence="6">
    <location>
        <begin position="270"/>
        <end position="294"/>
    </location>
</feature>
<comment type="caution">
    <text evidence="7">The sequence shown here is derived from an EMBL/GenBank/DDBJ whole genome shotgun (WGS) entry which is preliminary data.</text>
</comment>
<feature type="region of interest" description="Disordered" evidence="5">
    <location>
        <begin position="777"/>
        <end position="797"/>
    </location>
</feature>
<evidence type="ECO:0000256" key="2">
    <source>
        <dbReference type="ARBA" id="ARBA00022692"/>
    </source>
</evidence>
<accession>A0A1Y2I4R5</accession>
<feature type="transmembrane region" description="Helical" evidence="6">
    <location>
        <begin position="369"/>
        <end position="390"/>
    </location>
</feature>
<feature type="transmembrane region" description="Helical" evidence="6">
    <location>
        <begin position="246"/>
        <end position="264"/>
    </location>
</feature>
<organism evidence="7 8">
    <name type="scientific">Catenaria anguillulae PL171</name>
    <dbReference type="NCBI Taxonomy" id="765915"/>
    <lineage>
        <taxon>Eukaryota</taxon>
        <taxon>Fungi</taxon>
        <taxon>Fungi incertae sedis</taxon>
        <taxon>Blastocladiomycota</taxon>
        <taxon>Blastocladiomycetes</taxon>
        <taxon>Blastocladiales</taxon>
        <taxon>Catenariaceae</taxon>
        <taxon>Catenaria</taxon>
    </lineage>
</organism>
<dbReference type="InterPro" id="IPR037185">
    <property type="entry name" value="EmrE-like"/>
</dbReference>
<dbReference type="Proteomes" id="UP000193411">
    <property type="component" value="Unassembled WGS sequence"/>
</dbReference>
<evidence type="ECO:0000313" key="7">
    <source>
        <dbReference type="EMBL" id="ORZ41294.1"/>
    </source>
</evidence>
<reference evidence="7 8" key="1">
    <citation type="submission" date="2016-07" db="EMBL/GenBank/DDBJ databases">
        <title>Pervasive Adenine N6-methylation of Active Genes in Fungi.</title>
        <authorList>
            <consortium name="DOE Joint Genome Institute"/>
            <person name="Mondo S.J."/>
            <person name="Dannebaum R.O."/>
            <person name="Kuo R.C."/>
            <person name="Labutti K."/>
            <person name="Haridas S."/>
            <person name="Kuo A."/>
            <person name="Salamov A."/>
            <person name="Ahrendt S.R."/>
            <person name="Lipzen A."/>
            <person name="Sullivan W."/>
            <person name="Andreopoulos W.B."/>
            <person name="Clum A."/>
            <person name="Lindquist E."/>
            <person name="Daum C."/>
            <person name="Ramamoorthy G.K."/>
            <person name="Gryganskyi A."/>
            <person name="Culley D."/>
            <person name="Magnuson J.K."/>
            <person name="James T.Y."/>
            <person name="O'Malley M.A."/>
            <person name="Stajich J.E."/>
            <person name="Spatafora J.W."/>
            <person name="Visel A."/>
            <person name="Grigoriev I.V."/>
        </authorList>
    </citation>
    <scope>NUCLEOTIDE SEQUENCE [LARGE SCALE GENOMIC DNA]</scope>
    <source>
        <strain evidence="7 8">PL171</strain>
    </source>
</reference>
<keyword evidence="4 6" id="KW-0472">Membrane</keyword>
<proteinExistence type="predicted"/>
<feature type="compositionally biased region" description="Low complexity" evidence="5">
    <location>
        <begin position="684"/>
        <end position="695"/>
    </location>
</feature>
<feature type="compositionally biased region" description="Basic and acidic residues" evidence="5">
    <location>
        <begin position="122"/>
        <end position="152"/>
    </location>
</feature>
<feature type="transmembrane region" description="Helical" evidence="6">
    <location>
        <begin position="306"/>
        <end position="326"/>
    </location>
</feature>
<protein>
    <submittedName>
        <fullName evidence="7">Magnesium transporter NIPA-domain-containing protein</fullName>
    </submittedName>
</protein>
<feature type="transmembrane region" description="Helical" evidence="6">
    <location>
        <begin position="472"/>
        <end position="490"/>
    </location>
</feature>
<comment type="subcellular location">
    <subcellularLocation>
        <location evidence="1">Membrane</location>
        <topology evidence="1">Multi-pass membrane protein</topology>
    </subcellularLocation>
</comment>
<dbReference type="GO" id="GO:0015095">
    <property type="term" value="F:magnesium ion transmembrane transporter activity"/>
    <property type="evidence" value="ECO:0007669"/>
    <property type="project" value="InterPro"/>
</dbReference>